<dbReference type="AlphaFoldDB" id="A0A386WMF0"/>
<gene>
    <name evidence="3" type="ORF">CSH63_16210</name>
</gene>
<evidence type="ECO:0000259" key="2">
    <source>
        <dbReference type="Pfam" id="PF13360"/>
    </source>
</evidence>
<organism evidence="3 4">
    <name type="scientific">Micromonospora tulbaghiae</name>
    <dbReference type="NCBI Taxonomy" id="479978"/>
    <lineage>
        <taxon>Bacteria</taxon>
        <taxon>Bacillati</taxon>
        <taxon>Actinomycetota</taxon>
        <taxon>Actinomycetes</taxon>
        <taxon>Micromonosporales</taxon>
        <taxon>Micromonosporaceae</taxon>
        <taxon>Micromonospora</taxon>
    </lineage>
</organism>
<proteinExistence type="predicted"/>
<dbReference type="InterPro" id="IPR015943">
    <property type="entry name" value="WD40/YVTN_repeat-like_dom_sf"/>
</dbReference>
<dbReference type="KEGG" id="mtua:CSH63_16210"/>
<name>A0A386WMF0_9ACTN</name>
<dbReference type="InterPro" id="IPR002372">
    <property type="entry name" value="PQQ_rpt_dom"/>
</dbReference>
<dbReference type="InterPro" id="IPR011047">
    <property type="entry name" value="Quinoprotein_ADH-like_sf"/>
</dbReference>
<dbReference type="SUPFAM" id="SSF50998">
    <property type="entry name" value="Quinoprotein alcohol dehydrogenase-like"/>
    <property type="match status" value="1"/>
</dbReference>
<dbReference type="Gene3D" id="2.130.10.10">
    <property type="entry name" value="YVTN repeat-like/Quinoprotein amine dehydrogenase"/>
    <property type="match status" value="1"/>
</dbReference>
<sequence length="430" mass="44811">MSPMIELGEMRHGESADEPADRPPRRPPGRTARVALLGCLVLLVVTAAAAPTRRPEPIRVPAPQGAAFVLLPDRVVVADGPGAIGRGGRVVAAHRLPGGEPVWRFALTAGDHVLGLTVVGGGLLVTSSPAGDGDSVSAMLDAATGTLRWRHPGYPVRTASGGLLLENRRPPGAGTVRAVDPASGAVRWTLPVPGQEVGYRHDAHGVTQLVLVTPQGRVTVYDADSGAVAHIGRVEPAADRAAYRYAQVVADLLLVEDARGTVTGYGLDGLDERWSLPVGSRAGLWFADCAGMVCLRDQVGGAQALDPATGRPAWSDERWLGMGPVGDRLIAAERGVGEELELSVLDPPTGRVLARLGRWRVSGNDLPSGPLLGLRTLTGDRTLVGALDVAAGQVRIRGILPGAWSECADTGTELVCLRPTGGMAIWPVGR</sequence>
<evidence type="ECO:0000256" key="1">
    <source>
        <dbReference type="SAM" id="MobiDB-lite"/>
    </source>
</evidence>
<evidence type="ECO:0000313" key="3">
    <source>
        <dbReference type="EMBL" id="AYF28972.1"/>
    </source>
</evidence>
<dbReference type="EMBL" id="CP024087">
    <property type="protein sequence ID" value="AYF28972.1"/>
    <property type="molecule type" value="Genomic_DNA"/>
</dbReference>
<dbReference type="Pfam" id="PF13360">
    <property type="entry name" value="PQQ_2"/>
    <property type="match status" value="1"/>
</dbReference>
<dbReference type="Proteomes" id="UP000267804">
    <property type="component" value="Chromosome"/>
</dbReference>
<evidence type="ECO:0000313" key="4">
    <source>
        <dbReference type="Proteomes" id="UP000267804"/>
    </source>
</evidence>
<accession>A0A386WMF0</accession>
<feature type="compositionally biased region" description="Basic and acidic residues" evidence="1">
    <location>
        <begin position="8"/>
        <end position="24"/>
    </location>
</feature>
<reference evidence="3 4" key="1">
    <citation type="submission" date="2017-10" db="EMBL/GenBank/DDBJ databases">
        <title>Integration of genomic and chemical information greatly accelerates assignment of the full stereostructure of myelolactone, a potent inhibitor of myeloma from a marine-derived Micromonospora.</title>
        <authorList>
            <person name="Kim M.C."/>
            <person name="Machado H."/>
            <person name="Jensen P.R."/>
            <person name="Fenical W."/>
        </authorList>
    </citation>
    <scope>NUCLEOTIDE SEQUENCE [LARGE SCALE GENOMIC DNA]</scope>
    <source>
        <strain evidence="3 4">CNY-010</strain>
    </source>
</reference>
<feature type="domain" description="Pyrrolo-quinoline quinone repeat" evidence="2">
    <location>
        <begin position="90"/>
        <end position="315"/>
    </location>
</feature>
<protein>
    <recommendedName>
        <fullName evidence="2">Pyrrolo-quinoline quinone repeat domain-containing protein</fullName>
    </recommendedName>
</protein>
<feature type="region of interest" description="Disordered" evidence="1">
    <location>
        <begin position="1"/>
        <end position="29"/>
    </location>
</feature>